<accession>D2VZB7</accession>
<keyword evidence="6" id="KW-0342">GTP-binding</keyword>
<keyword evidence="2" id="KW-0493">Microtubule</keyword>
<dbReference type="SMART" id="SM00865">
    <property type="entry name" value="Tubulin_C"/>
    <property type="match status" value="1"/>
</dbReference>
<dbReference type="InterPro" id="IPR003008">
    <property type="entry name" value="Tubulin_FtsZ_GTPase"/>
</dbReference>
<dbReference type="OrthoDB" id="1844at2759"/>
<feature type="domain" description="Tubulin/FtsZ 2-layer sandwich" evidence="10">
    <location>
        <begin position="243"/>
        <end position="391"/>
    </location>
</feature>
<evidence type="ECO:0000313" key="11">
    <source>
        <dbReference type="EMBL" id="EFC37818.1"/>
    </source>
</evidence>
<evidence type="ECO:0000259" key="9">
    <source>
        <dbReference type="SMART" id="SM00864"/>
    </source>
</evidence>
<comment type="function">
    <text evidence="7">Tubulin is the major constituent of microtubules, a cylinder consisting of laterally associated linear protofilaments composed of alpha- and beta-tubulin heterodimers. Microtubules grow by the addition of GTP-tubulin dimers to the microtubule end, where a stabilizing cap forms. Below the cap, tubulin dimers are in GDP-bound state, owing to GTPase activity of alpha-tubulin.</text>
</comment>
<keyword evidence="5" id="KW-0460">Magnesium</keyword>
<protein>
    <submittedName>
        <fullName evidence="11">Alpha-tubulin</fullName>
    </submittedName>
</protein>
<dbReference type="CDD" id="cd02186">
    <property type="entry name" value="alpha_tubulin"/>
    <property type="match status" value="1"/>
</dbReference>
<dbReference type="InterPro" id="IPR002452">
    <property type="entry name" value="Alpha_tubulin"/>
</dbReference>
<dbReference type="KEGG" id="ngr:NAEGRDRAFT_60961"/>
<dbReference type="GO" id="GO:0007017">
    <property type="term" value="P:microtubule-based process"/>
    <property type="evidence" value="ECO:0007669"/>
    <property type="project" value="InterPro"/>
</dbReference>
<dbReference type="eggNOG" id="KOG1376">
    <property type="taxonomic scope" value="Eukaryota"/>
</dbReference>
<dbReference type="GO" id="GO:0005874">
    <property type="term" value="C:microtubule"/>
    <property type="evidence" value="ECO:0007669"/>
    <property type="project" value="UniProtKB-KW"/>
</dbReference>
<evidence type="ECO:0000256" key="1">
    <source>
        <dbReference type="ARBA" id="ARBA00009636"/>
    </source>
</evidence>
<dbReference type="SUPFAM" id="SSF52490">
    <property type="entry name" value="Tubulin nucleotide-binding domain-like"/>
    <property type="match status" value="1"/>
</dbReference>
<dbReference type="GO" id="GO:0005200">
    <property type="term" value="F:structural constituent of cytoskeleton"/>
    <property type="evidence" value="ECO:0007669"/>
    <property type="project" value="InterPro"/>
</dbReference>
<dbReference type="InterPro" id="IPR018316">
    <property type="entry name" value="Tubulin/FtsZ_2-layer-sand-dom"/>
</dbReference>
<dbReference type="PRINTS" id="PR01162">
    <property type="entry name" value="ALPHATUBULIN"/>
</dbReference>
<dbReference type="PRINTS" id="PR01161">
    <property type="entry name" value="TUBULIN"/>
</dbReference>
<dbReference type="Pfam" id="PF00091">
    <property type="entry name" value="Tubulin"/>
    <property type="match status" value="1"/>
</dbReference>
<evidence type="ECO:0000256" key="7">
    <source>
        <dbReference type="ARBA" id="ARBA00034296"/>
    </source>
</evidence>
<evidence type="ECO:0000259" key="10">
    <source>
        <dbReference type="SMART" id="SM00865"/>
    </source>
</evidence>
<evidence type="ECO:0000256" key="5">
    <source>
        <dbReference type="ARBA" id="ARBA00022842"/>
    </source>
</evidence>
<dbReference type="Gene3D" id="3.40.50.1440">
    <property type="entry name" value="Tubulin/FtsZ, GTPase domain"/>
    <property type="match status" value="1"/>
</dbReference>
<dbReference type="GeneID" id="8853619"/>
<dbReference type="PROSITE" id="PS00228">
    <property type="entry name" value="TUBULIN_B_AUTOREG"/>
    <property type="match status" value="1"/>
</dbReference>
<dbReference type="InterPro" id="IPR023123">
    <property type="entry name" value="Tubulin_C"/>
</dbReference>
<evidence type="ECO:0000256" key="8">
    <source>
        <dbReference type="ARBA" id="ARBA00049117"/>
    </source>
</evidence>
<reference evidence="11 12" key="1">
    <citation type="journal article" date="2010" name="Cell">
        <title>The genome of Naegleria gruberi illuminates early eukaryotic versatility.</title>
        <authorList>
            <person name="Fritz-Laylin L.K."/>
            <person name="Prochnik S.E."/>
            <person name="Ginger M.L."/>
            <person name="Dacks J.B."/>
            <person name="Carpenter M.L."/>
            <person name="Field M.C."/>
            <person name="Kuo A."/>
            <person name="Paredez A."/>
            <person name="Chapman J."/>
            <person name="Pham J."/>
            <person name="Shu S."/>
            <person name="Neupane R."/>
            <person name="Cipriano M."/>
            <person name="Mancuso J."/>
            <person name="Tu H."/>
            <person name="Salamov A."/>
            <person name="Lindquist E."/>
            <person name="Shapiro H."/>
            <person name="Lucas S."/>
            <person name="Grigoriev I.V."/>
            <person name="Cande W.Z."/>
            <person name="Fulton C."/>
            <person name="Rokhsar D.S."/>
            <person name="Dawson S.C."/>
        </authorList>
    </citation>
    <scope>NUCLEOTIDE SEQUENCE [LARGE SCALE GENOMIC DNA]</scope>
    <source>
        <strain evidence="11 12">NEG-M</strain>
    </source>
</reference>
<dbReference type="Pfam" id="PF03953">
    <property type="entry name" value="Tubulin_C"/>
    <property type="match status" value="1"/>
</dbReference>
<dbReference type="SMART" id="SM00864">
    <property type="entry name" value="Tubulin"/>
    <property type="match status" value="1"/>
</dbReference>
<evidence type="ECO:0000256" key="6">
    <source>
        <dbReference type="ARBA" id="ARBA00023134"/>
    </source>
</evidence>
<dbReference type="VEuPathDB" id="AmoebaDB:NAEGRDRAFT_60961"/>
<dbReference type="SUPFAM" id="SSF55307">
    <property type="entry name" value="Tubulin C-terminal domain-like"/>
    <property type="match status" value="1"/>
</dbReference>
<keyword evidence="3" id="KW-0547">Nucleotide-binding</keyword>
<dbReference type="InParanoid" id="D2VZB7"/>
<dbReference type="GO" id="GO:0005525">
    <property type="term" value="F:GTP binding"/>
    <property type="evidence" value="ECO:0007669"/>
    <property type="project" value="UniProtKB-KW"/>
</dbReference>
<dbReference type="RefSeq" id="XP_002670562.1">
    <property type="nucleotide sequence ID" value="XM_002670516.1"/>
</dbReference>
<name>D2VZB7_NAEGR</name>
<evidence type="ECO:0000256" key="2">
    <source>
        <dbReference type="ARBA" id="ARBA00022701"/>
    </source>
</evidence>
<comment type="similarity">
    <text evidence="1">Belongs to the tubulin family.</text>
</comment>
<dbReference type="GO" id="GO:0016787">
    <property type="term" value="F:hydrolase activity"/>
    <property type="evidence" value="ECO:0007669"/>
    <property type="project" value="UniProtKB-KW"/>
</dbReference>
<dbReference type="PANTHER" id="PTHR11588">
    <property type="entry name" value="TUBULIN"/>
    <property type="match status" value="1"/>
</dbReference>
<dbReference type="EMBL" id="GG738914">
    <property type="protein sequence ID" value="EFC37818.1"/>
    <property type="molecule type" value="Genomic_DNA"/>
</dbReference>
<dbReference type="Proteomes" id="UP000006671">
    <property type="component" value="Unassembled WGS sequence"/>
</dbReference>
<organism evidence="12">
    <name type="scientific">Naegleria gruberi</name>
    <name type="common">Amoeba</name>
    <dbReference type="NCBI Taxonomy" id="5762"/>
    <lineage>
        <taxon>Eukaryota</taxon>
        <taxon>Discoba</taxon>
        <taxon>Heterolobosea</taxon>
        <taxon>Tetramitia</taxon>
        <taxon>Eutetramitia</taxon>
        <taxon>Vahlkampfiidae</taxon>
        <taxon>Naegleria</taxon>
    </lineage>
</organism>
<dbReference type="STRING" id="5762.D2VZB7"/>
<proteinExistence type="inferred from homology"/>
<evidence type="ECO:0000256" key="4">
    <source>
        <dbReference type="ARBA" id="ARBA00022801"/>
    </source>
</evidence>
<dbReference type="InterPro" id="IPR037103">
    <property type="entry name" value="Tubulin/FtsZ-like_C"/>
</dbReference>
<dbReference type="Gene3D" id="3.30.1330.20">
    <property type="entry name" value="Tubulin/FtsZ, C-terminal domain"/>
    <property type="match status" value="1"/>
</dbReference>
<dbReference type="InterPro" id="IPR036525">
    <property type="entry name" value="Tubulin/FtsZ_GTPase_sf"/>
</dbReference>
<dbReference type="InterPro" id="IPR008280">
    <property type="entry name" value="Tub_FtsZ_C"/>
</dbReference>
<comment type="catalytic activity">
    <reaction evidence="8">
        <text>GTP + H2O = GDP + phosphate + H(+)</text>
        <dbReference type="Rhea" id="RHEA:19669"/>
        <dbReference type="ChEBI" id="CHEBI:15377"/>
        <dbReference type="ChEBI" id="CHEBI:15378"/>
        <dbReference type="ChEBI" id="CHEBI:37565"/>
        <dbReference type="ChEBI" id="CHEBI:43474"/>
        <dbReference type="ChEBI" id="CHEBI:58189"/>
    </reaction>
    <physiologicalReaction direction="left-to-right" evidence="8">
        <dbReference type="Rhea" id="RHEA:19670"/>
    </physiologicalReaction>
</comment>
<sequence length="443" mass="49552">MREIISIHIGQAGSQIGNTCWDLLCLEHGIDSSTGAKIHNHSAADKYFFSESMDGTMRARALFVDLDSEIIDKIRSGNNNIYDGESLISGNENTANNFAKGRGVGGNLVLENCLERIEKMVEECDALQGFLITSSLNGGTGSGFRDLLMERLAPGFEKKCKLSFDILASPSSVSSCVESYNVLFGMNSIREYSDASVIVENEALIDICKNKLNVEHPKMTDLNEIIANAISSATISVRREGSLNSSISEIMTNLVPYPPVKYLINSMSPLYPKEFVFCSYEKPTITELTESCFMDKYSVMTNCNLMDGKFMVCTVQYRGDICIRHVSSAIAKIKTSREIKFVDWCPAGFKCGIHDGPLSNIPGGNICYRDRDVNMLSNSTSISQTFSRIEKNFDELYSERSFVHRYLEEGAEEIEFTQCREEIRSVQNDYIEISEETDYEEEV</sequence>
<feature type="domain" description="Tubulin/FtsZ GTPase" evidence="9">
    <location>
        <begin position="45"/>
        <end position="241"/>
    </location>
</feature>
<dbReference type="Gene3D" id="1.10.287.600">
    <property type="entry name" value="Helix hairpin bin"/>
    <property type="match status" value="1"/>
</dbReference>
<dbReference type="InterPro" id="IPR013838">
    <property type="entry name" value="Beta-tubulin_BS"/>
</dbReference>
<evidence type="ECO:0000313" key="12">
    <source>
        <dbReference type="Proteomes" id="UP000006671"/>
    </source>
</evidence>
<dbReference type="AlphaFoldDB" id="D2VZB7"/>
<evidence type="ECO:0000256" key="3">
    <source>
        <dbReference type="ARBA" id="ARBA00022741"/>
    </source>
</evidence>
<keyword evidence="4" id="KW-0378">Hydrolase</keyword>
<dbReference type="InterPro" id="IPR000217">
    <property type="entry name" value="Tubulin"/>
</dbReference>
<gene>
    <name evidence="11" type="ORF">NAEGRDRAFT_60961</name>
</gene>
<keyword evidence="12" id="KW-1185">Reference proteome</keyword>